<name>A0A0D9W5W6_9ORYZ</name>
<reference evidence="3" key="2">
    <citation type="submission" date="2013-12" db="EMBL/GenBank/DDBJ databases">
        <authorList>
            <person name="Yu Y."/>
            <person name="Lee S."/>
            <person name="de Baynast K."/>
            <person name="Wissotski M."/>
            <person name="Liu L."/>
            <person name="Talag J."/>
            <person name="Goicoechea J."/>
            <person name="Angelova A."/>
            <person name="Jetty R."/>
            <person name="Kudrna D."/>
            <person name="Golser W."/>
            <person name="Rivera L."/>
            <person name="Zhang J."/>
            <person name="Wing R."/>
        </authorList>
    </citation>
    <scope>NUCLEOTIDE SEQUENCE</scope>
</reference>
<feature type="region of interest" description="Disordered" evidence="1">
    <location>
        <begin position="58"/>
        <end position="145"/>
    </location>
</feature>
<evidence type="ECO:0000313" key="2">
    <source>
        <dbReference type="EnsemblPlants" id="LPERR04G11950.1"/>
    </source>
</evidence>
<dbReference type="Gramene" id="LPERR04G11950.1">
    <property type="protein sequence ID" value="LPERR04G11950.1"/>
    <property type="gene ID" value="LPERR04G11950"/>
</dbReference>
<feature type="compositionally biased region" description="Low complexity" evidence="1">
    <location>
        <begin position="117"/>
        <end position="135"/>
    </location>
</feature>
<evidence type="ECO:0000256" key="1">
    <source>
        <dbReference type="SAM" id="MobiDB-lite"/>
    </source>
</evidence>
<dbReference type="HOGENOM" id="CLU_977816_0_0_1"/>
<sequence length="316" mass="33822">MASTRAGRPPLRAWAPASSPAVGFLRARGRRTRLRARPPALSPAAGFLRARGCRTRLRAWPPDSSPHAAVGLVSARGRRTRLRTRPPASSLGERPSDSSPRGAAGLVPSRWTPIRAAPPASSPAAGHHSAAPVAGLTPNSSPSAAAGLIPNSSPVAAMARRPVCGMPVYPLPTTSPPLVLLQWWCHRHPFLIYAHIAARQSFADTAACSSPTPTPAPPPMLRLHRCSSFVQAGAATRSSHPLLKAHRRIAVWRWGEEDRGHVASSSSYVGLVEMLVRSQSSSTKMKLTGPPESTLKRFKEKPLFIQNSTLNDNTMH</sequence>
<proteinExistence type="predicted"/>
<feature type="region of interest" description="Disordered" evidence="1">
    <location>
        <begin position="1"/>
        <end position="20"/>
    </location>
</feature>
<dbReference type="EnsemblPlants" id="LPERR04G11950.1">
    <property type="protein sequence ID" value="LPERR04G11950.1"/>
    <property type="gene ID" value="LPERR04G11950"/>
</dbReference>
<reference evidence="2" key="3">
    <citation type="submission" date="2015-04" db="UniProtKB">
        <authorList>
            <consortium name="EnsemblPlants"/>
        </authorList>
    </citation>
    <scope>IDENTIFICATION</scope>
</reference>
<dbReference type="AlphaFoldDB" id="A0A0D9W5W6"/>
<keyword evidence="3" id="KW-1185">Reference proteome</keyword>
<reference evidence="2 3" key="1">
    <citation type="submission" date="2012-08" db="EMBL/GenBank/DDBJ databases">
        <title>Oryza genome evolution.</title>
        <authorList>
            <person name="Wing R.A."/>
        </authorList>
    </citation>
    <scope>NUCLEOTIDE SEQUENCE</scope>
</reference>
<organism evidence="2 3">
    <name type="scientific">Leersia perrieri</name>
    <dbReference type="NCBI Taxonomy" id="77586"/>
    <lineage>
        <taxon>Eukaryota</taxon>
        <taxon>Viridiplantae</taxon>
        <taxon>Streptophyta</taxon>
        <taxon>Embryophyta</taxon>
        <taxon>Tracheophyta</taxon>
        <taxon>Spermatophyta</taxon>
        <taxon>Magnoliopsida</taxon>
        <taxon>Liliopsida</taxon>
        <taxon>Poales</taxon>
        <taxon>Poaceae</taxon>
        <taxon>BOP clade</taxon>
        <taxon>Oryzoideae</taxon>
        <taxon>Oryzeae</taxon>
        <taxon>Oryzinae</taxon>
        <taxon>Leersia</taxon>
    </lineage>
</organism>
<protein>
    <submittedName>
        <fullName evidence="2">Uncharacterized protein</fullName>
    </submittedName>
</protein>
<evidence type="ECO:0000313" key="3">
    <source>
        <dbReference type="Proteomes" id="UP000032180"/>
    </source>
</evidence>
<dbReference type="Proteomes" id="UP000032180">
    <property type="component" value="Chromosome 4"/>
</dbReference>
<accession>A0A0D9W5W6</accession>